<accession>A0AAD1YQR2</accession>
<dbReference type="EMBL" id="OU503037">
    <property type="protein sequence ID" value="CAI9755776.1"/>
    <property type="molecule type" value="Genomic_DNA"/>
</dbReference>
<keyword evidence="3" id="KW-1185">Reference proteome</keyword>
<organism evidence="2 3">
    <name type="scientific">Fraxinus pennsylvanica</name>
    <dbReference type="NCBI Taxonomy" id="56036"/>
    <lineage>
        <taxon>Eukaryota</taxon>
        <taxon>Viridiplantae</taxon>
        <taxon>Streptophyta</taxon>
        <taxon>Embryophyta</taxon>
        <taxon>Tracheophyta</taxon>
        <taxon>Spermatophyta</taxon>
        <taxon>Magnoliopsida</taxon>
        <taxon>eudicotyledons</taxon>
        <taxon>Gunneridae</taxon>
        <taxon>Pentapetalae</taxon>
        <taxon>asterids</taxon>
        <taxon>lamiids</taxon>
        <taxon>Lamiales</taxon>
        <taxon>Oleaceae</taxon>
        <taxon>Oleeae</taxon>
        <taxon>Fraxinus</taxon>
    </lineage>
</organism>
<name>A0AAD1YQR2_9LAMI</name>
<sequence>MEDEHEMSSLRSRLKKSSMSLTSCFNGSQHRRGFSLDASSSSSSMPSPRKSSSIWTRSKPNDHMDTKGKCKRRHRRNASADFSYDPLSYALNFEDANQVSNGDKELPIKNFSARLPASPLRGSKMLLAPTTPRSPTETCRLSRSLEVSNMKKRTDEVANARAAAVAEVRRSLEEQSSQVAVSHSSREILVELC</sequence>
<protein>
    <submittedName>
        <fullName evidence="2">Uncharacterized protein</fullName>
    </submittedName>
</protein>
<evidence type="ECO:0000313" key="2">
    <source>
        <dbReference type="EMBL" id="CAI9755776.1"/>
    </source>
</evidence>
<dbReference type="Proteomes" id="UP000834106">
    <property type="component" value="Chromosome 2"/>
</dbReference>
<feature type="compositionally biased region" description="Basic and acidic residues" evidence="1">
    <location>
        <begin position="59"/>
        <end position="68"/>
    </location>
</feature>
<feature type="compositionally biased region" description="Low complexity" evidence="1">
    <location>
        <begin position="39"/>
        <end position="53"/>
    </location>
</feature>
<feature type="region of interest" description="Disordered" evidence="1">
    <location>
        <begin position="1"/>
        <end position="77"/>
    </location>
</feature>
<gene>
    <name evidence="2" type="ORF">FPE_LOCUS3207</name>
</gene>
<evidence type="ECO:0000256" key="1">
    <source>
        <dbReference type="SAM" id="MobiDB-lite"/>
    </source>
</evidence>
<evidence type="ECO:0000313" key="3">
    <source>
        <dbReference type="Proteomes" id="UP000834106"/>
    </source>
</evidence>
<dbReference type="PANTHER" id="PTHR33168">
    <property type="entry name" value="STRESS INDUCED PROTEIN-RELATED"/>
    <property type="match status" value="1"/>
</dbReference>
<reference evidence="2" key="1">
    <citation type="submission" date="2023-05" db="EMBL/GenBank/DDBJ databases">
        <authorList>
            <person name="Huff M."/>
        </authorList>
    </citation>
    <scope>NUCLEOTIDE SEQUENCE</scope>
</reference>
<dbReference type="AlphaFoldDB" id="A0AAD1YQR2"/>
<proteinExistence type="predicted"/>